<sequence length="236" mass="26776">MVSSRILYFFPAAQRIYTMRTPRDVVKWWGKDLFYSGTSTRVGEHCSRRFQLIEVRCPARSSCLRSRPASSLDVVVFRGASDLMEDFTSNWQGELFTQYSMSSVQMMCGVNLFSCLFTTVSLLQQGGFYHSLNFMIQFPKFMLDCVILSLCSACGQLFIFYTIATFGPVVFVIIMTIRQLLAILLSCLIYHHYISAMGIAGVIIVFVAVFLRIYCNQRLKAIKGRRSMAQVGSGKV</sequence>
<dbReference type="GO" id="GO:0005789">
    <property type="term" value="C:endoplasmic reticulum membrane"/>
    <property type="evidence" value="ECO:0007669"/>
    <property type="project" value="TreeGrafter"/>
</dbReference>
<dbReference type="SUPFAM" id="SSF103481">
    <property type="entry name" value="Multidrug resistance efflux transporter EmrE"/>
    <property type="match status" value="1"/>
</dbReference>
<dbReference type="PANTHER" id="PTHR10778">
    <property type="entry name" value="SOLUTE CARRIER FAMILY 35 MEMBER B"/>
    <property type="match status" value="1"/>
</dbReference>
<dbReference type="EMBL" id="OA566446">
    <property type="protein sequence ID" value="CAD7198915.1"/>
    <property type="molecule type" value="Genomic_DNA"/>
</dbReference>
<evidence type="ECO:0000256" key="4">
    <source>
        <dbReference type="ARBA" id="ARBA00022692"/>
    </source>
</evidence>
<evidence type="ECO:0000256" key="8">
    <source>
        <dbReference type="SAM" id="Phobius"/>
    </source>
</evidence>
<organism evidence="9">
    <name type="scientific">Timema douglasi</name>
    <name type="common">Walking stick</name>
    <dbReference type="NCBI Taxonomy" id="61478"/>
    <lineage>
        <taxon>Eukaryota</taxon>
        <taxon>Metazoa</taxon>
        <taxon>Ecdysozoa</taxon>
        <taxon>Arthropoda</taxon>
        <taxon>Hexapoda</taxon>
        <taxon>Insecta</taxon>
        <taxon>Pterygota</taxon>
        <taxon>Neoptera</taxon>
        <taxon>Polyneoptera</taxon>
        <taxon>Phasmatodea</taxon>
        <taxon>Timematodea</taxon>
        <taxon>Timematoidea</taxon>
        <taxon>Timematidae</taxon>
        <taxon>Timema</taxon>
    </lineage>
</organism>
<comment type="subcellular location">
    <subcellularLocation>
        <location evidence="1">Membrane</location>
        <topology evidence="1">Multi-pass membrane protein</topology>
    </subcellularLocation>
</comment>
<evidence type="ECO:0000256" key="2">
    <source>
        <dbReference type="ARBA" id="ARBA00010694"/>
    </source>
</evidence>
<evidence type="ECO:0000256" key="3">
    <source>
        <dbReference type="ARBA" id="ARBA00022448"/>
    </source>
</evidence>
<keyword evidence="4 8" id="KW-0812">Transmembrane</keyword>
<keyword evidence="6 8" id="KW-0472">Membrane</keyword>
<dbReference type="PANTHER" id="PTHR10778:SF13">
    <property type="entry name" value="ADENOSINE 3'-PHOSPHO 5'-PHOSPHOSULFATE TRANSPORTER 1"/>
    <property type="match status" value="1"/>
</dbReference>
<evidence type="ECO:0000256" key="6">
    <source>
        <dbReference type="ARBA" id="ARBA00023136"/>
    </source>
</evidence>
<keyword evidence="5 8" id="KW-1133">Transmembrane helix</keyword>
<gene>
    <name evidence="9" type="ORF">TDIB3V08_LOCUS5188</name>
</gene>
<dbReference type="InterPro" id="IPR013657">
    <property type="entry name" value="SCL35B1-4/HUT1"/>
</dbReference>
<evidence type="ECO:0000313" key="9">
    <source>
        <dbReference type="EMBL" id="CAD7198915.1"/>
    </source>
</evidence>
<comment type="similarity">
    <text evidence="2">Belongs to the nucleotide-sugar transporter family. SLC35B subfamily.</text>
</comment>
<dbReference type="GO" id="GO:0046964">
    <property type="term" value="F:3'-phosphoadenosine 5'-phosphosulfate transmembrane transporter activity"/>
    <property type="evidence" value="ECO:0007669"/>
    <property type="project" value="TreeGrafter"/>
</dbReference>
<name>A0A7R8VL83_TIMDO</name>
<keyword evidence="3" id="KW-0813">Transport</keyword>
<evidence type="ECO:0000256" key="7">
    <source>
        <dbReference type="ARBA" id="ARBA00039668"/>
    </source>
</evidence>
<protein>
    <recommendedName>
        <fullName evidence="7">Adenosine 3'-phospho 5'-phosphosulfate transporter 1</fullName>
    </recommendedName>
</protein>
<dbReference type="Pfam" id="PF08449">
    <property type="entry name" value="UAA"/>
    <property type="match status" value="1"/>
</dbReference>
<accession>A0A7R8VL83</accession>
<feature type="transmembrane region" description="Helical" evidence="8">
    <location>
        <begin position="197"/>
        <end position="215"/>
    </location>
</feature>
<proteinExistence type="inferred from homology"/>
<evidence type="ECO:0000256" key="5">
    <source>
        <dbReference type="ARBA" id="ARBA00022989"/>
    </source>
</evidence>
<dbReference type="AlphaFoldDB" id="A0A7R8VL83"/>
<reference evidence="9" key="1">
    <citation type="submission" date="2020-11" db="EMBL/GenBank/DDBJ databases">
        <authorList>
            <person name="Tran Van P."/>
        </authorList>
    </citation>
    <scope>NUCLEOTIDE SEQUENCE</scope>
</reference>
<evidence type="ECO:0000256" key="1">
    <source>
        <dbReference type="ARBA" id="ARBA00004141"/>
    </source>
</evidence>
<dbReference type="InterPro" id="IPR037185">
    <property type="entry name" value="EmrE-like"/>
</dbReference>
<dbReference type="GO" id="GO:0000139">
    <property type="term" value="C:Golgi membrane"/>
    <property type="evidence" value="ECO:0007669"/>
    <property type="project" value="TreeGrafter"/>
</dbReference>